<evidence type="ECO:0000256" key="8">
    <source>
        <dbReference type="SAM" id="MobiDB-lite"/>
    </source>
</evidence>
<feature type="compositionally biased region" description="Basic and acidic residues" evidence="8">
    <location>
        <begin position="219"/>
        <end position="229"/>
    </location>
</feature>
<dbReference type="AlphaFoldDB" id="A0AAV6IRN3"/>
<evidence type="ECO:0000256" key="5">
    <source>
        <dbReference type="ARBA" id="ARBA00022884"/>
    </source>
</evidence>
<dbReference type="InterPro" id="IPR027417">
    <property type="entry name" value="P-loop_NTPase"/>
</dbReference>
<evidence type="ECO:0000256" key="4">
    <source>
        <dbReference type="ARBA" id="ARBA00022840"/>
    </source>
</evidence>
<dbReference type="InterPro" id="IPR000629">
    <property type="entry name" value="RNA-helicase_DEAD-box_CS"/>
</dbReference>
<dbReference type="GO" id="GO:0005524">
    <property type="term" value="F:ATP binding"/>
    <property type="evidence" value="ECO:0007669"/>
    <property type="project" value="UniProtKB-UniRule"/>
</dbReference>
<dbReference type="Gene3D" id="3.40.50.300">
    <property type="entry name" value="P-loop containing nucleotide triphosphate hydrolases"/>
    <property type="match status" value="2"/>
</dbReference>
<dbReference type="InterPro" id="IPR014001">
    <property type="entry name" value="Helicase_ATP-bd"/>
</dbReference>
<dbReference type="PANTHER" id="PTHR24031">
    <property type="entry name" value="RNA HELICASE"/>
    <property type="match status" value="1"/>
</dbReference>
<dbReference type="SMART" id="SM00487">
    <property type="entry name" value="DEXDc"/>
    <property type="match status" value="1"/>
</dbReference>
<dbReference type="PROSITE" id="PS51192">
    <property type="entry name" value="HELICASE_ATP_BIND_1"/>
    <property type="match status" value="1"/>
</dbReference>
<keyword evidence="2 7" id="KW-0378">Hydrolase</keyword>
<dbReference type="PROSITE" id="PS51194">
    <property type="entry name" value="HELICASE_CTER"/>
    <property type="match status" value="1"/>
</dbReference>
<gene>
    <name evidence="12" type="ORF">RHGRI_025898</name>
</gene>
<name>A0AAV6IRN3_9ERIC</name>
<comment type="caution">
    <text evidence="12">The sequence shown here is derived from an EMBL/GenBank/DDBJ whole genome shotgun (WGS) entry which is preliminary data.</text>
</comment>
<dbReference type="SUPFAM" id="SSF52540">
    <property type="entry name" value="P-loop containing nucleoside triphosphate hydrolases"/>
    <property type="match status" value="1"/>
</dbReference>
<dbReference type="InterPro" id="IPR014014">
    <property type="entry name" value="RNA_helicase_DEAD_Q_motif"/>
</dbReference>
<feature type="compositionally biased region" description="Basic residues" evidence="8">
    <location>
        <begin position="156"/>
        <end position="170"/>
    </location>
</feature>
<dbReference type="GO" id="GO:0003723">
    <property type="term" value="F:RNA binding"/>
    <property type="evidence" value="ECO:0007669"/>
    <property type="project" value="UniProtKB-UniRule"/>
</dbReference>
<dbReference type="CDD" id="cd18787">
    <property type="entry name" value="SF2_C_DEAD"/>
    <property type="match status" value="1"/>
</dbReference>
<evidence type="ECO:0000313" key="13">
    <source>
        <dbReference type="Proteomes" id="UP000823749"/>
    </source>
</evidence>
<evidence type="ECO:0000259" key="9">
    <source>
        <dbReference type="PROSITE" id="PS51192"/>
    </source>
</evidence>
<comment type="function">
    <text evidence="7">RNA helicase.</text>
</comment>
<feature type="short sequence motif" description="Q motif" evidence="6">
    <location>
        <begin position="254"/>
        <end position="282"/>
    </location>
</feature>
<comment type="domain">
    <text evidence="7">The Q motif is unique to and characteristic of the DEAD box family of RNA helicases and controls ATP binding and hydrolysis.</text>
</comment>
<feature type="compositionally biased region" description="Basic and acidic residues" evidence="8">
    <location>
        <begin position="864"/>
        <end position="877"/>
    </location>
</feature>
<feature type="compositionally biased region" description="Basic residues" evidence="8">
    <location>
        <begin position="203"/>
        <end position="218"/>
    </location>
</feature>
<feature type="domain" description="Helicase ATP-binding" evidence="9">
    <location>
        <begin position="286"/>
        <end position="503"/>
    </location>
</feature>
<dbReference type="GO" id="GO:0016787">
    <property type="term" value="F:hydrolase activity"/>
    <property type="evidence" value="ECO:0007669"/>
    <property type="project" value="UniProtKB-KW"/>
</dbReference>
<keyword evidence="13" id="KW-1185">Reference proteome</keyword>
<dbReference type="Pfam" id="PF00270">
    <property type="entry name" value="DEAD"/>
    <property type="match status" value="1"/>
</dbReference>
<proteinExistence type="inferred from homology"/>
<accession>A0AAV6IRN3</accession>
<feature type="compositionally biased region" description="Basic residues" evidence="8">
    <location>
        <begin position="878"/>
        <end position="904"/>
    </location>
</feature>
<keyword evidence="1 7" id="KW-0547">Nucleotide-binding</keyword>
<dbReference type="CDD" id="cd17946">
    <property type="entry name" value="DEADc_DDX24"/>
    <property type="match status" value="1"/>
</dbReference>
<keyword evidence="4 7" id="KW-0067">ATP-binding</keyword>
<dbReference type="Proteomes" id="UP000823749">
    <property type="component" value="Chromosome 9"/>
</dbReference>
<evidence type="ECO:0000256" key="3">
    <source>
        <dbReference type="ARBA" id="ARBA00022806"/>
    </source>
</evidence>
<dbReference type="EC" id="3.6.4.13" evidence="7"/>
<reference evidence="12" key="1">
    <citation type="submission" date="2020-08" db="EMBL/GenBank/DDBJ databases">
        <title>Plant Genome Project.</title>
        <authorList>
            <person name="Zhang R.-G."/>
        </authorList>
    </citation>
    <scope>NUCLEOTIDE SEQUENCE</scope>
    <source>
        <strain evidence="12">WSP0</strain>
        <tissue evidence="12">Leaf</tissue>
    </source>
</reference>
<sequence>MEKIRRDLGNGASEVGDSIFAIWPCFRGALVEVVMGVGCGSVTIWGNLIETVINNRREAGQIDLSIVGGGGVAVTGGGAAVMGGLLVYVVEETGRWVGEKGGLGKKNGEEDDQKRRRFIEGFLTLEEIDEVEYGLEIPKPERANKKERPSKTTESRKRKRAKKKEIRSKTTKSQETKQKEGVDGSSGRAKAGSEEKVDEETKKVKKPKKRKKKKQKTKKKEEKQSEGSEKPAAGGTSDFKEDIIGDSVDEADYYAWNELRLHPLLMESIFRLRFKTPTPIQKACIPPAAHQGKDVIGAAETGSGKTLAFGLPILQRLLEEQEKDNNLVAEKGEAVEKIAPRSLLRALIITPTRELALQVSNHLKEVAKGTNTRVVPIVGGMSTEKQERLLQERPEIVVGTPGRLWELMSGGEIHLIELHSLSFFVLDEADRMIENGHFRELQSIIDILPMTSGSDEGHPQNTQNCTTVASFQRKKRQTFVFSATLALSADFRQKLKRGSLKSKQSMNDELNSIETLSERAGMKANAAIVDLTNETIVADKLEETFIECREEDKDAYLYYILSVHGHGRTMVFCTSIAALRHTSSLLCILGINVWTLHAQMQQRARLKVCNSCWWADFFTVDPLAMDRFRGSEHGILVATDVAARGLDIPGVRTVVHYQLPHSAEVYVHRSGRTARASTDGCSITLISPNDTSKFAALCKSFSKETFRRFPIELSYMPEIAKRLSLARQLDKSLRRDSQEKANKSWVKQNAESIELDMEDNESEEEQVINHKQKKAHSYHLKRLQKELNMLLSRPLQPKAFSQRFLAGAGVSPLLQHQFEELASQKLGDFKKVGNGERGKLLVIGQDFVEPLQALRNASHEVMDLKESAGKRRNVENLKRKRKEEKKRLHDQRRKQKKRQKAGTE</sequence>
<feature type="compositionally biased region" description="Basic and acidic residues" evidence="8">
    <location>
        <begin position="172"/>
        <end position="182"/>
    </location>
</feature>
<comment type="similarity">
    <text evidence="7">Belongs to the DEAD box helicase family.</text>
</comment>
<dbReference type="Pfam" id="PF00271">
    <property type="entry name" value="Helicase_C"/>
    <property type="match status" value="1"/>
</dbReference>
<dbReference type="InterPro" id="IPR011545">
    <property type="entry name" value="DEAD/DEAH_box_helicase_dom"/>
</dbReference>
<protein>
    <recommendedName>
        <fullName evidence="7">ATP-dependent RNA helicase</fullName>
        <ecNumber evidence="7">3.6.4.13</ecNumber>
    </recommendedName>
</protein>
<evidence type="ECO:0000256" key="1">
    <source>
        <dbReference type="ARBA" id="ARBA00022741"/>
    </source>
</evidence>
<feature type="domain" description="DEAD-box RNA helicase Q" evidence="11">
    <location>
        <begin position="254"/>
        <end position="282"/>
    </location>
</feature>
<feature type="domain" description="Helicase C-terminal" evidence="10">
    <location>
        <begin position="540"/>
        <end position="717"/>
    </location>
</feature>
<keyword evidence="3 7" id="KW-0347">Helicase</keyword>
<evidence type="ECO:0000259" key="11">
    <source>
        <dbReference type="PROSITE" id="PS51195"/>
    </source>
</evidence>
<feature type="region of interest" description="Disordered" evidence="8">
    <location>
        <begin position="864"/>
        <end position="904"/>
    </location>
</feature>
<organism evidence="12 13">
    <name type="scientific">Rhododendron griersonianum</name>
    <dbReference type="NCBI Taxonomy" id="479676"/>
    <lineage>
        <taxon>Eukaryota</taxon>
        <taxon>Viridiplantae</taxon>
        <taxon>Streptophyta</taxon>
        <taxon>Embryophyta</taxon>
        <taxon>Tracheophyta</taxon>
        <taxon>Spermatophyta</taxon>
        <taxon>Magnoliopsida</taxon>
        <taxon>eudicotyledons</taxon>
        <taxon>Gunneridae</taxon>
        <taxon>Pentapetalae</taxon>
        <taxon>asterids</taxon>
        <taxon>Ericales</taxon>
        <taxon>Ericaceae</taxon>
        <taxon>Ericoideae</taxon>
        <taxon>Rhodoreae</taxon>
        <taxon>Rhododendron</taxon>
    </lineage>
</organism>
<dbReference type="SMART" id="SM00490">
    <property type="entry name" value="HELICc"/>
    <property type="match status" value="1"/>
</dbReference>
<dbReference type="InterPro" id="IPR001650">
    <property type="entry name" value="Helicase_C-like"/>
</dbReference>
<evidence type="ECO:0000256" key="6">
    <source>
        <dbReference type="PROSITE-ProRule" id="PRU00552"/>
    </source>
</evidence>
<evidence type="ECO:0000259" key="10">
    <source>
        <dbReference type="PROSITE" id="PS51194"/>
    </source>
</evidence>
<dbReference type="GO" id="GO:0003724">
    <property type="term" value="F:RNA helicase activity"/>
    <property type="evidence" value="ECO:0007669"/>
    <property type="project" value="UniProtKB-EC"/>
</dbReference>
<dbReference type="EMBL" id="JACTNZ010000009">
    <property type="protein sequence ID" value="KAG5531097.1"/>
    <property type="molecule type" value="Genomic_DNA"/>
</dbReference>
<feature type="region of interest" description="Disordered" evidence="8">
    <location>
        <begin position="136"/>
        <end position="241"/>
    </location>
</feature>
<dbReference type="PROSITE" id="PS51195">
    <property type="entry name" value="Q_MOTIF"/>
    <property type="match status" value="1"/>
</dbReference>
<keyword evidence="5 7" id="KW-0694">RNA-binding</keyword>
<dbReference type="PROSITE" id="PS00039">
    <property type="entry name" value="DEAD_ATP_HELICASE"/>
    <property type="match status" value="1"/>
</dbReference>
<evidence type="ECO:0000256" key="7">
    <source>
        <dbReference type="RuleBase" id="RU365068"/>
    </source>
</evidence>
<evidence type="ECO:0000313" key="12">
    <source>
        <dbReference type="EMBL" id="KAG5531097.1"/>
    </source>
</evidence>
<feature type="compositionally biased region" description="Basic and acidic residues" evidence="8">
    <location>
        <begin position="138"/>
        <end position="155"/>
    </location>
</feature>
<evidence type="ECO:0000256" key="2">
    <source>
        <dbReference type="ARBA" id="ARBA00022801"/>
    </source>
</evidence>
<comment type="catalytic activity">
    <reaction evidence="7">
        <text>ATP + H2O = ADP + phosphate + H(+)</text>
        <dbReference type="Rhea" id="RHEA:13065"/>
        <dbReference type="ChEBI" id="CHEBI:15377"/>
        <dbReference type="ChEBI" id="CHEBI:15378"/>
        <dbReference type="ChEBI" id="CHEBI:30616"/>
        <dbReference type="ChEBI" id="CHEBI:43474"/>
        <dbReference type="ChEBI" id="CHEBI:456216"/>
        <dbReference type="EC" id="3.6.4.13"/>
    </reaction>
</comment>
<feature type="compositionally biased region" description="Basic and acidic residues" evidence="8">
    <location>
        <begin position="191"/>
        <end position="202"/>
    </location>
</feature>